<reference evidence="2" key="1">
    <citation type="submission" date="2020-02" db="EMBL/GenBank/DDBJ databases">
        <authorList>
            <person name="Meier V. D."/>
        </authorList>
    </citation>
    <scope>NUCLEOTIDE SEQUENCE</scope>
    <source>
        <strain evidence="2">AVDCRST_MAG41</strain>
    </source>
</reference>
<dbReference type="AlphaFoldDB" id="A0A6J4IWI7"/>
<feature type="compositionally biased region" description="Low complexity" evidence="1">
    <location>
        <begin position="124"/>
        <end position="150"/>
    </location>
</feature>
<name>A0A6J4IWI7_9ACTN</name>
<feature type="non-terminal residue" evidence="2">
    <location>
        <position position="1"/>
    </location>
</feature>
<feature type="compositionally biased region" description="Pro residues" evidence="1">
    <location>
        <begin position="21"/>
        <end position="40"/>
    </location>
</feature>
<accession>A0A6J4IWI7</accession>
<protein>
    <submittedName>
        <fullName evidence="2">Uncharacterized protein</fullName>
    </submittedName>
</protein>
<feature type="compositionally biased region" description="Low complexity" evidence="1">
    <location>
        <begin position="157"/>
        <end position="169"/>
    </location>
</feature>
<feature type="compositionally biased region" description="Basic and acidic residues" evidence="1">
    <location>
        <begin position="361"/>
        <end position="383"/>
    </location>
</feature>
<evidence type="ECO:0000256" key="1">
    <source>
        <dbReference type="SAM" id="MobiDB-lite"/>
    </source>
</evidence>
<evidence type="ECO:0000313" key="2">
    <source>
        <dbReference type="EMBL" id="CAA9264134.1"/>
    </source>
</evidence>
<feature type="compositionally biased region" description="Basic and acidic residues" evidence="1">
    <location>
        <begin position="1"/>
        <end position="10"/>
    </location>
</feature>
<feature type="compositionally biased region" description="Low complexity" evidence="1">
    <location>
        <begin position="289"/>
        <end position="298"/>
    </location>
</feature>
<proteinExistence type="predicted"/>
<feature type="compositionally biased region" description="Basic residues" evidence="1">
    <location>
        <begin position="79"/>
        <end position="123"/>
    </location>
</feature>
<feature type="non-terminal residue" evidence="2">
    <location>
        <position position="411"/>
    </location>
</feature>
<dbReference type="EMBL" id="CADCTP010000235">
    <property type="protein sequence ID" value="CAA9264134.1"/>
    <property type="molecule type" value="Genomic_DNA"/>
</dbReference>
<sequence>DPARLDRACREPAAPGRAGGGPPPVPPRPGGGWPAAPPGRPGRDRHPGGGAAVPPRFRRRRGGPRCAHPAPAAGSRPGGARRQRGHARRGHRPARRALARHRVARHRPAVARGVRRAGRRRAGRLPGHALPRAPGVAAGRPGPAADVAGAAVGGVRAGSPDAAGAPDHAGGPRRGDLGEQHGPGDPAAPGAGVPGRRVRPPGPLPGRPDQRDPRAGGGRPGGHAQRGAGPHPGPGGGAAGRGPGPVRGGGPVAAGRDGRAAGGRLRPGRARPLPRPRRGGPLVLVLDVGAPRRGLARPPGRRGSRVAGAAGPGLGWCAGLLRGGPDRRHHRRRRAAGLVAAHREQADRRVRAPVRPLPGRPQHEARAPDAGRARGARPADRRLPRAGRGGGPGRPVPGVEDGGDGRAHARV</sequence>
<feature type="compositionally biased region" description="Gly residues" evidence="1">
    <location>
        <begin position="234"/>
        <end position="252"/>
    </location>
</feature>
<feature type="compositionally biased region" description="Low complexity" evidence="1">
    <location>
        <begin position="183"/>
        <end position="195"/>
    </location>
</feature>
<organism evidence="2">
    <name type="scientific">uncultured Mycobacteriales bacterium</name>
    <dbReference type="NCBI Taxonomy" id="581187"/>
    <lineage>
        <taxon>Bacteria</taxon>
        <taxon>Bacillati</taxon>
        <taxon>Actinomycetota</taxon>
        <taxon>Actinomycetes</taxon>
        <taxon>Mycobacteriales</taxon>
        <taxon>environmental samples</taxon>
    </lineage>
</organism>
<feature type="compositionally biased region" description="Basic and acidic residues" evidence="1">
    <location>
        <begin position="341"/>
        <end position="350"/>
    </location>
</feature>
<feature type="compositionally biased region" description="Basic residues" evidence="1">
    <location>
        <begin position="266"/>
        <end position="278"/>
    </location>
</feature>
<feature type="compositionally biased region" description="Low complexity" evidence="1">
    <location>
        <begin position="64"/>
        <end position="78"/>
    </location>
</feature>
<gene>
    <name evidence="2" type="ORF">AVDCRST_MAG41-2521</name>
</gene>
<feature type="region of interest" description="Disordered" evidence="1">
    <location>
        <begin position="1"/>
        <end position="411"/>
    </location>
</feature>